<reference evidence="3" key="1">
    <citation type="submission" date="2016-10" db="EMBL/GenBank/DDBJ databases">
        <authorList>
            <person name="Varghese N."/>
            <person name="Submissions S."/>
        </authorList>
    </citation>
    <scope>NUCLEOTIDE SEQUENCE [LARGE SCALE GENOMIC DNA]</scope>
    <source>
        <strain evidence="3">DSM 6150</strain>
    </source>
</reference>
<keyword evidence="1" id="KW-0472">Membrane</keyword>
<keyword evidence="1" id="KW-0812">Transmembrane</keyword>
<keyword evidence="1" id="KW-1133">Transmembrane helix</keyword>
<dbReference type="EMBL" id="FOVE01000003">
    <property type="protein sequence ID" value="SFN11886.1"/>
    <property type="molecule type" value="Genomic_DNA"/>
</dbReference>
<dbReference type="Proteomes" id="UP000242869">
    <property type="component" value="Unassembled WGS sequence"/>
</dbReference>
<evidence type="ECO:0000313" key="2">
    <source>
        <dbReference type="EMBL" id="SFN11886.1"/>
    </source>
</evidence>
<name>A0A1I4WFC7_9NEIS</name>
<protein>
    <submittedName>
        <fullName evidence="2">Uncharacterized protein</fullName>
    </submittedName>
</protein>
<organism evidence="2 3">
    <name type="scientific">Formivibrio citricus</name>
    <dbReference type="NCBI Taxonomy" id="83765"/>
    <lineage>
        <taxon>Bacteria</taxon>
        <taxon>Pseudomonadati</taxon>
        <taxon>Pseudomonadota</taxon>
        <taxon>Betaproteobacteria</taxon>
        <taxon>Neisseriales</taxon>
        <taxon>Chitinibacteraceae</taxon>
        <taxon>Formivibrio</taxon>
    </lineage>
</organism>
<sequence>MADWSIWKALEDWRGRRHELAPVFARAGVAPDVESAINMVCVNLKRHPPTPPLVTGDKTRDEESVGMYHAGFYRHFDESFYRAESLLQLSWVPEVAPLGERIRAEIVRLRQALREHPGKNPGTDGLEKLLRQYGNLDFPDMPQLAGILSERRRQLIDVAGYPLLVQHALTDPCNDDIPPLTSAEFRLELMARMRAYKETEWLHNRVITNAYVTLALEMALAHKRLDVIDDARVARLLKNRWPSLSVLLPEFDQADQVWYLLLTILTLCLIFMEMWVLVVPLILWLNLSLGAHRREKREIEARRGQLLARMKSMKRTKDRFTSGSISLEKLAFQLRQLDENDEYFDDTVYELTGLHQHEA</sequence>
<gene>
    <name evidence="2" type="ORF">SAMN05660284_00568</name>
</gene>
<evidence type="ECO:0000313" key="3">
    <source>
        <dbReference type="Proteomes" id="UP000242869"/>
    </source>
</evidence>
<feature type="transmembrane region" description="Helical" evidence="1">
    <location>
        <begin position="257"/>
        <end position="287"/>
    </location>
</feature>
<proteinExistence type="predicted"/>
<accession>A0A1I4WFC7</accession>
<keyword evidence="3" id="KW-1185">Reference proteome</keyword>
<evidence type="ECO:0000256" key="1">
    <source>
        <dbReference type="SAM" id="Phobius"/>
    </source>
</evidence>
<dbReference type="OrthoDB" id="9125104at2"/>
<dbReference type="AlphaFoldDB" id="A0A1I4WFC7"/>
<dbReference type="STRING" id="83765.SAMN05660284_00568"/>
<dbReference type="RefSeq" id="WP_091191148.1">
    <property type="nucleotide sequence ID" value="NZ_FOVE01000003.1"/>
</dbReference>